<sequence>MVAAIMKWNAGKGMKCTAKGVNGAGIVMHGFEDCFWGENGNARHTRVVMV</sequence>
<gene>
    <name evidence="1" type="ORF">D8674_000070</name>
    <name evidence="2" type="ORF">D8674_000071</name>
    <name evidence="3" type="ORF">D8674_000072</name>
    <name evidence="4" type="ORF">D8674_000073</name>
    <name evidence="5" type="ORF">D8674_028975</name>
</gene>
<dbReference type="EMBL" id="SMOL01000768">
    <property type="protein sequence ID" value="KAB2597153.1"/>
    <property type="molecule type" value="Genomic_DNA"/>
</dbReference>
<evidence type="ECO:0000313" key="6">
    <source>
        <dbReference type="Proteomes" id="UP000327157"/>
    </source>
</evidence>
<evidence type="ECO:0000313" key="5">
    <source>
        <dbReference type="EMBL" id="KAB2632728.1"/>
    </source>
</evidence>
<keyword evidence="6" id="KW-1185">Reference proteome</keyword>
<dbReference type="EMBL" id="SMOL01000768">
    <property type="protein sequence ID" value="KAB2597150.1"/>
    <property type="molecule type" value="Genomic_DNA"/>
</dbReference>
<evidence type="ECO:0000313" key="2">
    <source>
        <dbReference type="EMBL" id="KAB2597151.1"/>
    </source>
</evidence>
<dbReference type="EMBL" id="SMOL01000120">
    <property type="protein sequence ID" value="KAB2632728.1"/>
    <property type="molecule type" value="Genomic_DNA"/>
</dbReference>
<dbReference type="EMBL" id="SMOL01000768">
    <property type="protein sequence ID" value="KAB2597152.1"/>
    <property type="molecule type" value="Genomic_DNA"/>
</dbReference>
<evidence type="ECO:0000313" key="1">
    <source>
        <dbReference type="EMBL" id="KAB2597150.1"/>
    </source>
</evidence>
<reference evidence="6" key="2">
    <citation type="submission" date="2019-10" db="EMBL/GenBank/DDBJ databases">
        <title>A de novo genome assembly of a pear dwarfing rootstock.</title>
        <authorList>
            <person name="Wang F."/>
            <person name="Wang J."/>
            <person name="Li S."/>
            <person name="Zhang Y."/>
            <person name="Fang M."/>
            <person name="Ma L."/>
            <person name="Zhao Y."/>
            <person name="Jiang S."/>
        </authorList>
    </citation>
    <scope>NUCLEOTIDE SEQUENCE [LARGE SCALE GENOMIC DNA]</scope>
    <source>
        <strain evidence="3">S2</strain>
        <tissue evidence="3">Leaf</tissue>
    </source>
</reference>
<evidence type="ECO:0000313" key="4">
    <source>
        <dbReference type="EMBL" id="KAB2597153.1"/>
    </source>
</evidence>
<name>A0A5N5F7T3_9ROSA</name>
<proteinExistence type="predicted"/>
<dbReference type="Proteomes" id="UP000327157">
    <property type="component" value="Chromosome 6"/>
</dbReference>
<reference evidence="1 6" key="1">
    <citation type="submission" date="2019-09" db="EMBL/GenBank/DDBJ databases">
        <authorList>
            <person name="Ou C."/>
        </authorList>
    </citation>
    <scope>NUCLEOTIDE SEQUENCE [LARGE SCALE GENOMIC DNA]</scope>
    <source>
        <strain evidence="1">S2</strain>
        <tissue evidence="1">Leaf</tissue>
    </source>
</reference>
<evidence type="ECO:0000313" key="3">
    <source>
        <dbReference type="EMBL" id="KAB2597152.1"/>
    </source>
</evidence>
<reference evidence="1 6" key="3">
    <citation type="submission" date="2019-11" db="EMBL/GenBank/DDBJ databases">
        <title>A de novo genome assembly of a pear dwarfing rootstock.</title>
        <authorList>
            <person name="Wang F."/>
            <person name="Wang J."/>
            <person name="Li S."/>
            <person name="Zhang Y."/>
            <person name="Fang M."/>
            <person name="Ma L."/>
            <person name="Zhao Y."/>
            <person name="Jiang S."/>
        </authorList>
    </citation>
    <scope>NUCLEOTIDE SEQUENCE [LARGE SCALE GENOMIC DNA]</scope>
    <source>
        <strain evidence="1">S2</strain>
        <tissue evidence="1">Leaf</tissue>
    </source>
</reference>
<comment type="caution">
    <text evidence="1">The sequence shown here is derived from an EMBL/GenBank/DDBJ whole genome shotgun (WGS) entry which is preliminary data.</text>
</comment>
<dbReference type="Proteomes" id="UP000327157">
    <property type="component" value="Chromosome 1"/>
</dbReference>
<accession>A0A5N5F7T3</accession>
<dbReference type="AlphaFoldDB" id="A0A5N5F7T3"/>
<organism evidence="1 6">
    <name type="scientific">Pyrus ussuriensis x Pyrus communis</name>
    <dbReference type="NCBI Taxonomy" id="2448454"/>
    <lineage>
        <taxon>Eukaryota</taxon>
        <taxon>Viridiplantae</taxon>
        <taxon>Streptophyta</taxon>
        <taxon>Embryophyta</taxon>
        <taxon>Tracheophyta</taxon>
        <taxon>Spermatophyta</taxon>
        <taxon>Magnoliopsida</taxon>
        <taxon>eudicotyledons</taxon>
        <taxon>Gunneridae</taxon>
        <taxon>Pentapetalae</taxon>
        <taxon>rosids</taxon>
        <taxon>fabids</taxon>
        <taxon>Rosales</taxon>
        <taxon>Rosaceae</taxon>
        <taxon>Amygdaloideae</taxon>
        <taxon>Maleae</taxon>
        <taxon>Pyrus</taxon>
    </lineage>
</organism>
<protein>
    <submittedName>
        <fullName evidence="1">S ribonuclease</fullName>
    </submittedName>
</protein>
<dbReference type="EMBL" id="SMOL01000768">
    <property type="protein sequence ID" value="KAB2597151.1"/>
    <property type="molecule type" value="Genomic_DNA"/>
</dbReference>